<dbReference type="AlphaFoldDB" id="A0A5C7A7X7"/>
<accession>A0A5C7A7X7</accession>
<dbReference type="OrthoDB" id="9795573at2"/>
<dbReference type="InterPro" id="IPR038488">
    <property type="entry name" value="Integrase_DNA-bd_sf"/>
</dbReference>
<comment type="caution">
    <text evidence="1">The sequence shown here is derived from an EMBL/GenBank/DDBJ whole genome shotgun (WGS) entry which is preliminary data.</text>
</comment>
<evidence type="ECO:0000313" key="1">
    <source>
        <dbReference type="EMBL" id="TXD97816.1"/>
    </source>
</evidence>
<keyword evidence="2" id="KW-1185">Reference proteome</keyword>
<organism evidence="1 2">
    <name type="scientific">Psychrobacter frigidicola</name>
    <dbReference type="NCBI Taxonomy" id="45611"/>
    <lineage>
        <taxon>Bacteria</taxon>
        <taxon>Pseudomonadati</taxon>
        <taxon>Pseudomonadota</taxon>
        <taxon>Gammaproteobacteria</taxon>
        <taxon>Moraxellales</taxon>
        <taxon>Moraxellaceae</taxon>
        <taxon>Psychrobacter</taxon>
    </lineage>
</organism>
<sequence>MDYIRSINKQHATITLGFYPDVTLAQACEQRKGIRALLAERVALFSSIT</sequence>
<protein>
    <submittedName>
        <fullName evidence="1">DUF4102 domain-containing protein</fullName>
    </submittedName>
</protein>
<evidence type="ECO:0000313" key="2">
    <source>
        <dbReference type="Proteomes" id="UP000321903"/>
    </source>
</evidence>
<gene>
    <name evidence="1" type="ORF">ES754_02280</name>
</gene>
<dbReference type="EMBL" id="VORZ01000001">
    <property type="protein sequence ID" value="TXD97816.1"/>
    <property type="molecule type" value="Genomic_DNA"/>
</dbReference>
<dbReference type="Proteomes" id="UP000321903">
    <property type="component" value="Unassembled WGS sequence"/>
</dbReference>
<proteinExistence type="predicted"/>
<dbReference type="Gene3D" id="3.30.160.390">
    <property type="entry name" value="Integrase, DNA-binding domain"/>
    <property type="match status" value="1"/>
</dbReference>
<name>A0A5C7A7X7_9GAMM</name>
<reference evidence="1 2" key="1">
    <citation type="submission" date="2019-08" db="EMBL/GenBank/DDBJ databases">
        <title>Genome sequence of Psychrobacter frigidicola ACAM304 (type strain).</title>
        <authorList>
            <person name="Bowman J.P."/>
        </authorList>
    </citation>
    <scope>NUCLEOTIDE SEQUENCE [LARGE SCALE GENOMIC DNA]</scope>
    <source>
        <strain evidence="1 2">ACAM 304</strain>
    </source>
</reference>